<dbReference type="AlphaFoldDB" id="A0AAV4MIM0"/>
<evidence type="ECO:0008006" key="3">
    <source>
        <dbReference type="Google" id="ProtNLM"/>
    </source>
</evidence>
<dbReference type="Proteomes" id="UP001054837">
    <property type="component" value="Unassembled WGS sequence"/>
</dbReference>
<reference evidence="1 2" key="1">
    <citation type="submission" date="2021-06" db="EMBL/GenBank/DDBJ databases">
        <title>Caerostris darwini draft genome.</title>
        <authorList>
            <person name="Kono N."/>
            <person name="Arakawa K."/>
        </authorList>
    </citation>
    <scope>NUCLEOTIDE SEQUENCE [LARGE SCALE GENOMIC DNA]</scope>
</reference>
<evidence type="ECO:0000313" key="1">
    <source>
        <dbReference type="EMBL" id="GIX72208.1"/>
    </source>
</evidence>
<organism evidence="1 2">
    <name type="scientific">Caerostris darwini</name>
    <dbReference type="NCBI Taxonomy" id="1538125"/>
    <lineage>
        <taxon>Eukaryota</taxon>
        <taxon>Metazoa</taxon>
        <taxon>Ecdysozoa</taxon>
        <taxon>Arthropoda</taxon>
        <taxon>Chelicerata</taxon>
        <taxon>Arachnida</taxon>
        <taxon>Araneae</taxon>
        <taxon>Araneomorphae</taxon>
        <taxon>Entelegynae</taxon>
        <taxon>Araneoidea</taxon>
        <taxon>Araneidae</taxon>
        <taxon>Caerostris</taxon>
    </lineage>
</organism>
<sequence length="233" mass="26671">MARFRIIRSSLTELRRKSNHDDVIWGFIQSVKLDDLGAFTVSTAIDDRTLKLLCFGVGRHSISVVPRFKEQKHDHIIRSSLTELRRKSNHDDVIWGFIQSVKLDDLGAFTVSTAIDDRTLKLLCFGVGRHSISVVPRFKEQKHDHIIRSSLTELRRKSNHDDVIWGFIQSVKLDDLGAFTVSTAIDDRTLKLLCFGVGRHSISVVPRFKEQKHDQLALIVYLNIQNLKSLCKI</sequence>
<keyword evidence="2" id="KW-1185">Reference proteome</keyword>
<comment type="caution">
    <text evidence="1">The sequence shown here is derived from an EMBL/GenBank/DDBJ whole genome shotgun (WGS) entry which is preliminary data.</text>
</comment>
<gene>
    <name evidence="1" type="ORF">CDAR_316711</name>
</gene>
<evidence type="ECO:0000313" key="2">
    <source>
        <dbReference type="Proteomes" id="UP001054837"/>
    </source>
</evidence>
<name>A0AAV4MIM0_9ARAC</name>
<protein>
    <recommendedName>
        <fullName evidence="3">Ribosomal protein S1</fullName>
    </recommendedName>
</protein>
<dbReference type="EMBL" id="BPLQ01000503">
    <property type="protein sequence ID" value="GIX72208.1"/>
    <property type="molecule type" value="Genomic_DNA"/>
</dbReference>
<proteinExistence type="predicted"/>
<accession>A0AAV4MIM0</accession>